<protein>
    <recommendedName>
        <fullName evidence="4">DUF5305 domain-containing protein</fullName>
    </recommendedName>
</protein>
<keyword evidence="1" id="KW-0812">Transmembrane</keyword>
<feature type="transmembrane region" description="Helical" evidence="1">
    <location>
        <begin position="245"/>
        <end position="267"/>
    </location>
</feature>
<dbReference type="OrthoDB" id="270764at2157"/>
<evidence type="ECO:0000313" key="2">
    <source>
        <dbReference type="EMBL" id="SFS98217.1"/>
    </source>
</evidence>
<keyword evidence="1" id="KW-1133">Transmembrane helix</keyword>
<dbReference type="Pfam" id="PF17231">
    <property type="entry name" value="DUF5305"/>
    <property type="match status" value="1"/>
</dbReference>
<keyword evidence="1" id="KW-0472">Membrane</keyword>
<feature type="transmembrane region" description="Helical" evidence="1">
    <location>
        <begin position="20"/>
        <end position="39"/>
    </location>
</feature>
<organism evidence="2 3">
    <name type="scientific">Halostagnicola kamekurae</name>
    <dbReference type="NCBI Taxonomy" id="619731"/>
    <lineage>
        <taxon>Archaea</taxon>
        <taxon>Methanobacteriati</taxon>
        <taxon>Methanobacteriota</taxon>
        <taxon>Stenosarchaea group</taxon>
        <taxon>Halobacteria</taxon>
        <taxon>Halobacteriales</taxon>
        <taxon>Natrialbaceae</taxon>
        <taxon>Halostagnicola</taxon>
    </lineage>
</organism>
<accession>A0A1I6UAC7</accession>
<name>A0A1I6UAC7_9EURY</name>
<evidence type="ECO:0000256" key="1">
    <source>
        <dbReference type="SAM" id="Phobius"/>
    </source>
</evidence>
<sequence length="377" mass="42384">MTMNTDDLSPRVRAGLTEWFIPVIVLVLILTTLSGIWAYQINVTPAYETDQRTVNQWEETTTYDHSTVITQNTSVWEAGQRLENRPLYYSNVSSGLAGVYSYNYTADSGNLTVTTEISLRIQSQGENDQAVYWETTETLETERTTSMSPQDTHAVEFQVDIEPIRERIVEIENELGASDGSVNVRVLSTSELTGEVDGQRVNHSYESALPLDIGPSTFSVTEVGGIDETHPTTERVRTQVPPSPLQSVGSVVVFATSLVGLIGLFVARNTGALEITDAEREQLEFERDRERFDEWITTGTFPSEREYESTILVDNLTGLIDVAIDTNKRVIEDQQLGVSTVLDEEYSYIYVHPGSPARDWLLNYADETIDEFEQYEF</sequence>
<dbReference type="EMBL" id="FOZS01000004">
    <property type="protein sequence ID" value="SFS98217.1"/>
    <property type="molecule type" value="Genomic_DNA"/>
</dbReference>
<dbReference type="RefSeq" id="WP_092906762.1">
    <property type="nucleotide sequence ID" value="NZ_FOZS01000004.1"/>
</dbReference>
<proteinExistence type="predicted"/>
<evidence type="ECO:0008006" key="4">
    <source>
        <dbReference type="Google" id="ProtNLM"/>
    </source>
</evidence>
<gene>
    <name evidence="2" type="ORF">SAMN04488556_3668</name>
</gene>
<dbReference type="InterPro" id="IPR035185">
    <property type="entry name" value="DUF5305"/>
</dbReference>
<evidence type="ECO:0000313" key="3">
    <source>
        <dbReference type="Proteomes" id="UP000199199"/>
    </source>
</evidence>
<reference evidence="3" key="1">
    <citation type="submission" date="2016-10" db="EMBL/GenBank/DDBJ databases">
        <authorList>
            <person name="Varghese N."/>
            <person name="Submissions S."/>
        </authorList>
    </citation>
    <scope>NUCLEOTIDE SEQUENCE [LARGE SCALE GENOMIC DNA]</scope>
    <source>
        <strain evidence="3">DSM 22427</strain>
    </source>
</reference>
<keyword evidence="3" id="KW-1185">Reference proteome</keyword>
<dbReference type="Proteomes" id="UP000199199">
    <property type="component" value="Unassembled WGS sequence"/>
</dbReference>
<dbReference type="AlphaFoldDB" id="A0A1I6UAC7"/>